<accession>X0ZLW5</accession>
<reference evidence="1" key="1">
    <citation type="journal article" date="2014" name="Front. Microbiol.">
        <title>High frequency of phylogenetically diverse reductive dehalogenase-homologous genes in deep subseafloor sedimentary metagenomes.</title>
        <authorList>
            <person name="Kawai M."/>
            <person name="Futagami T."/>
            <person name="Toyoda A."/>
            <person name="Takaki Y."/>
            <person name="Nishi S."/>
            <person name="Hori S."/>
            <person name="Arai W."/>
            <person name="Tsubouchi T."/>
            <person name="Morono Y."/>
            <person name="Uchiyama I."/>
            <person name="Ito T."/>
            <person name="Fujiyama A."/>
            <person name="Inagaki F."/>
            <person name="Takami H."/>
        </authorList>
    </citation>
    <scope>NUCLEOTIDE SEQUENCE</scope>
    <source>
        <strain evidence="1">Expedition CK06-06</strain>
    </source>
</reference>
<sequence length="85" mass="9534">MKQAILKFGGLGLAVFLLAGTSDVLAERLETASVSESDWEFELFIDGWLPKAPISIVHEDFEIDMPENLNTILDSLNFTTMLRFN</sequence>
<protein>
    <submittedName>
        <fullName evidence="1">Uncharacterized protein</fullName>
    </submittedName>
</protein>
<dbReference type="AlphaFoldDB" id="X0ZLW5"/>
<dbReference type="EMBL" id="BART01004423">
    <property type="protein sequence ID" value="GAG70695.1"/>
    <property type="molecule type" value="Genomic_DNA"/>
</dbReference>
<evidence type="ECO:0000313" key="1">
    <source>
        <dbReference type="EMBL" id="GAG70695.1"/>
    </source>
</evidence>
<proteinExistence type="predicted"/>
<comment type="caution">
    <text evidence="1">The sequence shown here is derived from an EMBL/GenBank/DDBJ whole genome shotgun (WGS) entry which is preliminary data.</text>
</comment>
<feature type="non-terminal residue" evidence="1">
    <location>
        <position position="85"/>
    </location>
</feature>
<organism evidence="1">
    <name type="scientific">marine sediment metagenome</name>
    <dbReference type="NCBI Taxonomy" id="412755"/>
    <lineage>
        <taxon>unclassified sequences</taxon>
        <taxon>metagenomes</taxon>
        <taxon>ecological metagenomes</taxon>
    </lineage>
</organism>
<gene>
    <name evidence="1" type="ORF">S01H4_11114</name>
</gene>
<name>X0ZLW5_9ZZZZ</name>